<dbReference type="SUPFAM" id="SSF52540">
    <property type="entry name" value="P-loop containing nucleoside triphosphate hydrolases"/>
    <property type="match status" value="1"/>
</dbReference>
<gene>
    <name evidence="5" type="ORF">BV394_11800</name>
</gene>
<evidence type="ECO:0000313" key="5">
    <source>
        <dbReference type="EMBL" id="APX90326.1"/>
    </source>
</evidence>
<dbReference type="InterPro" id="IPR003439">
    <property type="entry name" value="ABC_transporter-like_ATP-bd"/>
</dbReference>
<evidence type="ECO:0000256" key="2">
    <source>
        <dbReference type="ARBA" id="ARBA00022448"/>
    </source>
</evidence>
<keyword evidence="4 5" id="KW-0067">ATP-binding</keyword>
<dbReference type="AlphaFoldDB" id="A0A1U7DK16"/>
<organism evidence="5 6">
    <name type="scientific">Brevirhabdus pacifica</name>
    <dbReference type="NCBI Taxonomy" id="1267768"/>
    <lineage>
        <taxon>Bacteria</taxon>
        <taxon>Pseudomonadati</taxon>
        <taxon>Pseudomonadota</taxon>
        <taxon>Alphaproteobacteria</taxon>
        <taxon>Rhodobacterales</taxon>
        <taxon>Paracoccaceae</taxon>
        <taxon>Brevirhabdus</taxon>
    </lineage>
</organism>
<dbReference type="InterPro" id="IPR003593">
    <property type="entry name" value="AAA+_ATPase"/>
</dbReference>
<dbReference type="GO" id="GO:0005524">
    <property type="term" value="F:ATP binding"/>
    <property type="evidence" value="ECO:0007669"/>
    <property type="project" value="UniProtKB-KW"/>
</dbReference>
<protein>
    <submittedName>
        <fullName evidence="5">ABC transporter ATP-binding protein</fullName>
    </submittedName>
</protein>
<dbReference type="GO" id="GO:0016887">
    <property type="term" value="F:ATP hydrolysis activity"/>
    <property type="evidence" value="ECO:0007669"/>
    <property type="project" value="InterPro"/>
</dbReference>
<dbReference type="EMBL" id="CP019124">
    <property type="protein sequence ID" value="APX90326.1"/>
    <property type="molecule type" value="Genomic_DNA"/>
</dbReference>
<dbReference type="PROSITE" id="PS50893">
    <property type="entry name" value="ABC_TRANSPORTER_2"/>
    <property type="match status" value="1"/>
</dbReference>
<dbReference type="PANTHER" id="PTHR42788:SF13">
    <property type="entry name" value="ALIPHATIC SULFONATES IMPORT ATP-BINDING PROTEIN SSUB"/>
    <property type="match status" value="1"/>
</dbReference>
<dbReference type="Pfam" id="PF00005">
    <property type="entry name" value="ABC_tran"/>
    <property type="match status" value="1"/>
</dbReference>
<evidence type="ECO:0000256" key="3">
    <source>
        <dbReference type="ARBA" id="ARBA00022741"/>
    </source>
</evidence>
<dbReference type="PANTHER" id="PTHR42788">
    <property type="entry name" value="TAURINE IMPORT ATP-BINDING PROTEIN-RELATED"/>
    <property type="match status" value="1"/>
</dbReference>
<comment type="similarity">
    <text evidence="1">Belongs to the ABC transporter superfamily.</text>
</comment>
<name>A0A1U7DK16_9RHOB</name>
<dbReference type="InterPro" id="IPR050166">
    <property type="entry name" value="ABC_transporter_ATP-bind"/>
</dbReference>
<dbReference type="RefSeq" id="WP_076980344.1">
    <property type="nucleotide sequence ID" value="NZ_CP019124.1"/>
</dbReference>
<accession>A0A1U7DK16</accession>
<evidence type="ECO:0000256" key="1">
    <source>
        <dbReference type="ARBA" id="ARBA00005417"/>
    </source>
</evidence>
<dbReference type="OrthoDB" id="9802264at2"/>
<reference evidence="5 6" key="1">
    <citation type="submission" date="2017-01" db="EMBL/GenBank/DDBJ databases">
        <title>Genomic analysis of Xuhuaishuia manganoxidans DY6-4.</title>
        <authorList>
            <person name="Wang X."/>
        </authorList>
    </citation>
    <scope>NUCLEOTIDE SEQUENCE [LARGE SCALE GENOMIC DNA]</scope>
    <source>
        <strain evidence="5 6">DY6-4</strain>
    </source>
</reference>
<dbReference type="SMART" id="SM00382">
    <property type="entry name" value="AAA"/>
    <property type="match status" value="1"/>
</dbReference>
<proteinExistence type="inferred from homology"/>
<keyword evidence="3" id="KW-0547">Nucleotide-binding</keyword>
<dbReference type="CDD" id="cd03293">
    <property type="entry name" value="ABC_NrtD_SsuB_transporters"/>
    <property type="match status" value="1"/>
</dbReference>
<evidence type="ECO:0000313" key="6">
    <source>
        <dbReference type="Proteomes" id="UP000187266"/>
    </source>
</evidence>
<dbReference type="Proteomes" id="UP000187266">
    <property type="component" value="Chromosome"/>
</dbReference>
<keyword evidence="2" id="KW-0813">Transport</keyword>
<keyword evidence="6" id="KW-1185">Reference proteome</keyword>
<dbReference type="InterPro" id="IPR027417">
    <property type="entry name" value="P-loop_NTPase"/>
</dbReference>
<evidence type="ECO:0000256" key="4">
    <source>
        <dbReference type="ARBA" id="ARBA00022840"/>
    </source>
</evidence>
<dbReference type="STRING" id="1267768.BV394_11800"/>
<sequence length="256" mass="28101">MSVSVSIENVSKTFGVPGTEFVAIKQADAQIQPGEFVSILGPSGCGKSTLLDMVAGLATPSRGTVSIHGQPVTGPDERMAMVFQQMSLLPWRTIQANVEFGLEVRGVGEAQRRRTAREMIDLVGLNGFEEKYPSQLSGGMNQRVAIARALALDPEILLMDEPFGALDEQTRRIMGIELLRIWDKSGKTIVFVTHSISEAIQLSDRILLMSSRPSTIREIIDVPLARPRSIEDLSSETARDIELRVWKVLLEETGAK</sequence>
<accession>A0A2M9D5A2</accession>
<dbReference type="Gene3D" id="3.40.50.300">
    <property type="entry name" value="P-loop containing nucleotide triphosphate hydrolases"/>
    <property type="match status" value="1"/>
</dbReference>